<comment type="subcellular location">
    <subcellularLocation>
        <location evidence="1">Cytoplasm</location>
        <location evidence="1">Cytoskeleton</location>
        <location evidence="1">Cilium axoneme</location>
    </subcellularLocation>
</comment>
<dbReference type="Gene3D" id="3.80.10.10">
    <property type="entry name" value="Ribonuclease Inhibitor"/>
    <property type="match status" value="1"/>
</dbReference>
<keyword evidence="3" id="KW-1185">Reference proteome</keyword>
<dbReference type="Proteomes" id="UP000815325">
    <property type="component" value="Unassembled WGS sequence"/>
</dbReference>
<protein>
    <recommendedName>
        <fullName evidence="4">Encoded protein</fullName>
    </recommendedName>
</protein>
<evidence type="ECO:0000313" key="3">
    <source>
        <dbReference type="Proteomes" id="UP000815325"/>
    </source>
</evidence>
<comment type="caution">
    <text evidence="2">The sequence shown here is derived from an EMBL/GenBank/DDBJ whole genome shotgun (WGS) entry which is preliminary data.</text>
</comment>
<gene>
    <name evidence="2" type="ORF">DUNSADRAFT_3715</name>
</gene>
<dbReference type="EMBL" id="MU069599">
    <property type="protein sequence ID" value="KAF5837882.1"/>
    <property type="molecule type" value="Genomic_DNA"/>
</dbReference>
<accession>A0ABQ7GTF0</accession>
<evidence type="ECO:0008006" key="4">
    <source>
        <dbReference type="Google" id="ProtNLM"/>
    </source>
</evidence>
<evidence type="ECO:0000256" key="1">
    <source>
        <dbReference type="ARBA" id="ARBA00004430"/>
    </source>
</evidence>
<name>A0ABQ7GTF0_DUNSA</name>
<proteinExistence type="predicted"/>
<reference evidence="2" key="1">
    <citation type="submission" date="2017-08" db="EMBL/GenBank/DDBJ databases">
        <authorList>
            <person name="Polle J.E."/>
            <person name="Barry K."/>
            <person name="Cushman J."/>
            <person name="Schmutz J."/>
            <person name="Tran D."/>
            <person name="Hathwaick L.T."/>
            <person name="Yim W.C."/>
            <person name="Jenkins J."/>
            <person name="Mckie-Krisberg Z.M."/>
            <person name="Prochnik S."/>
            <person name="Lindquist E."/>
            <person name="Dockter R.B."/>
            <person name="Adam C."/>
            <person name="Molina H."/>
            <person name="Bunkerborg J."/>
            <person name="Jin E."/>
            <person name="Buchheim M."/>
            <person name="Magnuson J."/>
        </authorList>
    </citation>
    <scope>NUCLEOTIDE SEQUENCE</scope>
    <source>
        <strain evidence="2">CCAP 19/18</strain>
    </source>
</reference>
<organism evidence="2 3">
    <name type="scientific">Dunaliella salina</name>
    <name type="common">Green alga</name>
    <name type="synonym">Protococcus salinus</name>
    <dbReference type="NCBI Taxonomy" id="3046"/>
    <lineage>
        <taxon>Eukaryota</taxon>
        <taxon>Viridiplantae</taxon>
        <taxon>Chlorophyta</taxon>
        <taxon>core chlorophytes</taxon>
        <taxon>Chlorophyceae</taxon>
        <taxon>CS clade</taxon>
        <taxon>Chlamydomonadales</taxon>
        <taxon>Dunaliellaceae</taxon>
        <taxon>Dunaliella</taxon>
    </lineage>
</organism>
<evidence type="ECO:0000313" key="2">
    <source>
        <dbReference type="EMBL" id="KAF5837882.1"/>
    </source>
</evidence>
<dbReference type="InterPro" id="IPR032675">
    <property type="entry name" value="LRR_dom_sf"/>
</dbReference>
<sequence length="523" mass="56919">MRAHAHTGRRPVFATRLEIPACFPLLQLCSAQSSQCAQPNHFSQCLRSGAAEKSWHESTGMPASRARMMSLPPKHAAGVHLKHLEVDVGEDISLAELLHPCHEGTRVRVQDTIGKLQDLEIRHCLSSPQDLGPLKEPCALGACMKQLPLRRLLLKDLLPGDVLTLLGAMSESHVTQTLKDLILLRFHPRPVPTDPDSNNAIVAALGPFKHLTRVSLHSPATDLSPLILLPALRELNVSAQSVGNLYDVLPHFPRLEELRAPVMPSLLGTNGHQQGPLLRSVSLKKLSLRRCGLDGLVAALDSACQGALPSLRVVEVNSMSAVLESTESGRETGIALASRLNQLPHMSITIPYVCGVHGFDAFFEVCLLTSRLWRKTLYMGDINAFHYTATRLHELPCVVPHLKDFSILDCSSEEILGLCDALSNLGGMVLVEVNVHAEIWSPGLATSILSLCMQGVCLLAGSARARGLKIVLNVDFSNEEVSEDEADQIAAELSILDRSWAKTKAALERHGPCKVTLEVSQHN</sequence>